<dbReference type="Pfam" id="PF17148">
    <property type="entry name" value="DUF5117"/>
    <property type="match status" value="1"/>
</dbReference>
<feature type="domain" description="DUF5118" evidence="3">
    <location>
        <begin position="46"/>
        <end position="95"/>
    </location>
</feature>
<keyword evidence="5" id="KW-1185">Reference proteome</keyword>
<reference evidence="4 5" key="1">
    <citation type="submission" date="2018-10" db="EMBL/GenBank/DDBJ databases">
        <title>Butyricimonas faecalis sp. nov., isolated from human faeces and emended description of the genus Butyricimonas.</title>
        <authorList>
            <person name="Le Roy T."/>
            <person name="Van der Smissen P."/>
            <person name="Paquot A."/>
            <person name="Delzenne N."/>
            <person name="Muccioli G."/>
            <person name="Collet J.-F."/>
            <person name="Cani P.D."/>
        </authorList>
    </citation>
    <scope>NUCLEOTIDE SEQUENCE [LARGE SCALE GENOMIC DNA]</scope>
    <source>
        <strain evidence="4 5">H184</strain>
    </source>
</reference>
<dbReference type="InterPro" id="IPR034032">
    <property type="entry name" value="Zn_MMP-like_bac"/>
</dbReference>
<dbReference type="OrthoDB" id="9776599at2"/>
<accession>A0A3S9VY62</accession>
<sequence length="854" mass="96714">MKRLYVTLLVVVMLIPCLLVNGSERKKNKKKENVVQTDVEKKKNVSKYDKLLKQPGVETAKGDFMTIHKIGDKIYFEYPVKYFDREILVGSTVASSGFARMINVGYKYQGPQHLMVELKDSTVFFNVPNTKAYLNSEDPGLKEAMEKNFIPNLYKKFPVLAYNADSSRVVFEATKMLSELGPVGMSIRGFMMEPKKENISYGKIKAFDDNASIEMKQQVDVSMRFMGNLPMGDLSVSSVVSLLLLPEEKMKPRIQDSRIGIFSTNGFSGAMVSMPKIEVSDKTDGFREFLFANRWKLEPVNEEAWKRGELTEVKKPIVWYVDNTFPSTWKEPIKKGVLRWNKAFEQIGLKNVMQVRDFPTDDPSFDPDNLKYSCIRYCPDDEKNAMGPSWVDPTTGEIINASVIVYNDMVKLINHWRFIQTSQIDPRVRVEKMPQDVRDESIEYVVAHEIGHTLGLMHNMGASAAIPVDSLRSATFTQKYGTTPSIMDYARFNYVAQPEDKGVKLTPPELGVYDYYAIKWLYTPIFGAKDMWEEAAIAEKWIDEKAGDPFYRYGAQQVSAIWDPSSLAEDLGDNPVKAGKYGVKNLKYILKNLDEWSGETGDVERRKELYGELASQYVRYLSNAIYQIGGFKVSRVKENTPGKPVEVVSKKDQKEALTWVMNELRNCEWLDDSELLNKFGVRINMSSKLAGLHQQLLGKTLEKVVLASHMAKNQNPYTLQEYMNDLYAELFASTIKGKRLTDTEKGLQRGIVTSLTQALNSRGGGNFVVGMGIANHTEDSCCSASEEDEVNTFGPTSRSVLYGYSVAEINDIAVYQLALLEKISSLLKTKVNSSVDKAHYAYLYREVSKALKID</sequence>
<protein>
    <submittedName>
        <fullName evidence="4">DUF5117 domain-containing protein</fullName>
    </submittedName>
</protein>
<dbReference type="InterPro" id="IPR032534">
    <property type="entry name" value="EcxA_zinc-bd"/>
</dbReference>
<dbReference type="InterPro" id="IPR024079">
    <property type="entry name" value="MetalloPept_cat_dom_sf"/>
</dbReference>
<dbReference type="GO" id="GO:0008237">
    <property type="term" value="F:metallopeptidase activity"/>
    <property type="evidence" value="ECO:0007669"/>
    <property type="project" value="InterPro"/>
</dbReference>
<evidence type="ECO:0000259" key="3">
    <source>
        <dbReference type="Pfam" id="PF17162"/>
    </source>
</evidence>
<name>A0A3S9VY62_9BACT</name>
<feature type="domain" description="DUF5117" evidence="2">
    <location>
        <begin position="120"/>
        <end position="299"/>
    </location>
</feature>
<dbReference type="Pfam" id="PF16313">
    <property type="entry name" value="DUF4953"/>
    <property type="match status" value="1"/>
</dbReference>
<dbReference type="Proteomes" id="UP000270673">
    <property type="component" value="Chromosome"/>
</dbReference>
<evidence type="ECO:0000313" key="4">
    <source>
        <dbReference type="EMBL" id="AZS31431.1"/>
    </source>
</evidence>
<evidence type="ECO:0000259" key="1">
    <source>
        <dbReference type="Pfam" id="PF16313"/>
    </source>
</evidence>
<dbReference type="EMBL" id="CP032819">
    <property type="protein sequence ID" value="AZS31431.1"/>
    <property type="molecule type" value="Genomic_DNA"/>
</dbReference>
<dbReference type="PANTHER" id="PTHR38478:SF1">
    <property type="entry name" value="ZINC DEPENDENT METALLOPROTEASE DOMAIN LIPOPROTEIN"/>
    <property type="match status" value="1"/>
</dbReference>
<organism evidence="4 5">
    <name type="scientific">Butyricimonas faecalis</name>
    <dbReference type="NCBI Taxonomy" id="2093856"/>
    <lineage>
        <taxon>Bacteria</taxon>
        <taxon>Pseudomonadati</taxon>
        <taxon>Bacteroidota</taxon>
        <taxon>Bacteroidia</taxon>
        <taxon>Bacteroidales</taxon>
        <taxon>Odoribacteraceae</taxon>
        <taxon>Butyricimonas</taxon>
    </lineage>
</organism>
<evidence type="ECO:0000259" key="2">
    <source>
        <dbReference type="Pfam" id="PF17148"/>
    </source>
</evidence>
<feature type="domain" description="EcxA zinc-binding" evidence="1">
    <location>
        <begin position="432"/>
        <end position="735"/>
    </location>
</feature>
<dbReference type="CDD" id="cd04276">
    <property type="entry name" value="ZnMc_MMP_like_2"/>
    <property type="match status" value="1"/>
</dbReference>
<dbReference type="PANTHER" id="PTHR38478">
    <property type="entry name" value="PEPTIDASE M1A AND M12B"/>
    <property type="match status" value="1"/>
</dbReference>
<dbReference type="AlphaFoldDB" id="A0A3S9VY62"/>
<dbReference type="KEGG" id="buy:D8S85_19050"/>
<proteinExistence type="predicted"/>
<dbReference type="InterPro" id="IPR033428">
    <property type="entry name" value="DUF5118"/>
</dbReference>
<dbReference type="SUPFAM" id="SSF55486">
    <property type="entry name" value="Metalloproteases ('zincins'), catalytic domain"/>
    <property type="match status" value="1"/>
</dbReference>
<gene>
    <name evidence="4" type="ORF">D8S85_19050</name>
</gene>
<dbReference type="InterPro" id="IPR033413">
    <property type="entry name" value="DUF5117"/>
</dbReference>
<evidence type="ECO:0000313" key="5">
    <source>
        <dbReference type="Proteomes" id="UP000270673"/>
    </source>
</evidence>
<dbReference type="RefSeq" id="WP_127075517.1">
    <property type="nucleotide sequence ID" value="NZ_CP032819.1"/>
</dbReference>
<dbReference type="Gene3D" id="3.40.390.10">
    <property type="entry name" value="Collagenase (Catalytic Domain)"/>
    <property type="match status" value="1"/>
</dbReference>
<dbReference type="Pfam" id="PF17162">
    <property type="entry name" value="DUF5118"/>
    <property type="match status" value="1"/>
</dbReference>